<dbReference type="EMBL" id="MT360682">
    <property type="protein sequence ID" value="WEY17700.1"/>
    <property type="molecule type" value="Genomic_DNA"/>
</dbReference>
<proteinExistence type="predicted"/>
<dbReference type="Proteomes" id="UP000509462">
    <property type="component" value="Segment"/>
</dbReference>
<evidence type="ECO:0000313" key="1">
    <source>
        <dbReference type="EMBL" id="WEY17700.1"/>
    </source>
</evidence>
<accession>A0A9X9SEE0</accession>
<reference evidence="1" key="1">
    <citation type="submission" date="2020-04" db="EMBL/GenBank/DDBJ databases">
        <authorList>
            <person name="Kumar P."/>
            <person name="Meghvansi M.K."/>
            <person name="Kamboj D.V."/>
        </authorList>
    </citation>
    <scope>NUCLEOTIDE SEQUENCE [LARGE SCALE GENOMIC DNA]</scope>
</reference>
<protein>
    <submittedName>
        <fullName evidence="1">Uncharacterized protein</fullName>
    </submittedName>
</protein>
<keyword evidence="2" id="KW-1185">Reference proteome</keyword>
<sequence length="128" mass="15359">MFLLDLYRFCESRESFNRRELAKYVFKHRECVRLASNAGFSPRYFASSVSKEFLARMMSAKYIDGVKGKYWRNCGRPFNFELYSLEGDKNEYVKEKMSIGEMSDNELFEKPAFDRSYFERKFSNQFFA</sequence>
<organism evidence="1 2">
    <name type="scientific">Vibrio phage Vc1</name>
    <dbReference type="NCBI Taxonomy" id="1480731"/>
    <lineage>
        <taxon>Viruses</taxon>
        <taxon>Duplodnaviria</taxon>
        <taxon>Heunggongvirae</taxon>
        <taxon>Uroviricota</taxon>
        <taxon>Caudoviricetes</taxon>
        <taxon>Drexlerviridae</taxon>
        <taxon>Jhansiroadvirus</taxon>
        <taxon>Jhansiroadvirus gwaliVC1</taxon>
    </lineage>
</organism>
<name>A0A9X9SEE0_9CAUD</name>
<evidence type="ECO:0000313" key="2">
    <source>
        <dbReference type="Proteomes" id="UP000509462"/>
    </source>
</evidence>
<gene>
    <name evidence="1" type="ORF">40</name>
</gene>